<evidence type="ECO:0000256" key="1">
    <source>
        <dbReference type="SAM" id="MobiDB-lite"/>
    </source>
</evidence>
<feature type="compositionally biased region" description="Basic and acidic residues" evidence="1">
    <location>
        <begin position="53"/>
        <end position="68"/>
    </location>
</feature>
<dbReference type="OrthoDB" id="49485at2759"/>
<accession>K0R7H4</accession>
<comment type="caution">
    <text evidence="2">The sequence shown here is derived from an EMBL/GenBank/DDBJ whole genome shotgun (WGS) entry which is preliminary data.</text>
</comment>
<dbReference type="EMBL" id="AGNL01044847">
    <property type="protein sequence ID" value="EJK49393.1"/>
    <property type="molecule type" value="Genomic_DNA"/>
</dbReference>
<proteinExistence type="predicted"/>
<reference evidence="2 3" key="1">
    <citation type="journal article" date="2012" name="Genome Biol.">
        <title>Genome and low-iron response of an oceanic diatom adapted to chronic iron limitation.</title>
        <authorList>
            <person name="Lommer M."/>
            <person name="Specht M."/>
            <person name="Roy A.S."/>
            <person name="Kraemer L."/>
            <person name="Andreson R."/>
            <person name="Gutowska M.A."/>
            <person name="Wolf J."/>
            <person name="Bergner S.V."/>
            <person name="Schilhabel M.B."/>
            <person name="Klostermeier U.C."/>
            <person name="Beiko R.G."/>
            <person name="Rosenstiel P."/>
            <person name="Hippler M."/>
            <person name="Laroche J."/>
        </authorList>
    </citation>
    <scope>NUCLEOTIDE SEQUENCE [LARGE SCALE GENOMIC DNA]</scope>
    <source>
        <strain evidence="2 3">CCMP1005</strain>
    </source>
</reference>
<feature type="region of interest" description="Disordered" evidence="1">
    <location>
        <begin position="53"/>
        <end position="126"/>
    </location>
</feature>
<sequence>MCIIPASHAKTVAATAATVQEADGVARKVRVLSFCLGIFVGSLVMKGTSAMRKIEGRRRSDNKDKDSEVVDIDITAIQEPPSSSGTKEHSVDQPNGSARENPMISSSSSVRNRPGDAPPAGRDRKQLAQIARAEEYRKQKDMLAREQQMQAQQRRLKDISKRADSAAKLALDAAEVALDAAAKADAESFEANRYLFEQKAIEEARRQPKSPEEEAALQAKYGQMDLEEKAFNILVDLGMIDLHDEPTDYGEDDEQSFQ</sequence>
<gene>
    <name evidence="2" type="ORF">THAOC_31736</name>
</gene>
<organism evidence="2 3">
    <name type="scientific">Thalassiosira oceanica</name>
    <name type="common">Marine diatom</name>
    <dbReference type="NCBI Taxonomy" id="159749"/>
    <lineage>
        <taxon>Eukaryota</taxon>
        <taxon>Sar</taxon>
        <taxon>Stramenopiles</taxon>
        <taxon>Ochrophyta</taxon>
        <taxon>Bacillariophyta</taxon>
        <taxon>Coscinodiscophyceae</taxon>
        <taxon>Thalassiosirophycidae</taxon>
        <taxon>Thalassiosirales</taxon>
        <taxon>Thalassiosiraceae</taxon>
        <taxon>Thalassiosira</taxon>
    </lineage>
</organism>
<evidence type="ECO:0000313" key="2">
    <source>
        <dbReference type="EMBL" id="EJK49393.1"/>
    </source>
</evidence>
<dbReference type="Proteomes" id="UP000266841">
    <property type="component" value="Unassembled WGS sequence"/>
</dbReference>
<feature type="compositionally biased region" description="Polar residues" evidence="1">
    <location>
        <begin position="92"/>
        <end position="111"/>
    </location>
</feature>
<keyword evidence="3" id="KW-1185">Reference proteome</keyword>
<protein>
    <submittedName>
        <fullName evidence="2">Uncharacterized protein</fullName>
    </submittedName>
</protein>
<name>K0R7H4_THAOC</name>
<evidence type="ECO:0000313" key="3">
    <source>
        <dbReference type="Proteomes" id="UP000266841"/>
    </source>
</evidence>
<dbReference type="AlphaFoldDB" id="K0R7H4"/>